<gene>
    <name evidence="5" type="ORF">BI364_16430</name>
</gene>
<dbReference type="InterPro" id="IPR050908">
    <property type="entry name" value="SmbC-like"/>
</dbReference>
<dbReference type="EMBL" id="CP017415">
    <property type="protein sequence ID" value="AOU99304.1"/>
    <property type="molecule type" value="Genomic_DNA"/>
</dbReference>
<dbReference type="Proteomes" id="UP000095401">
    <property type="component" value="Chromosome"/>
</dbReference>
<dbReference type="RefSeq" id="WP_070079653.1">
    <property type="nucleotide sequence ID" value="NZ_CP017415.1"/>
</dbReference>
<keyword evidence="1" id="KW-0805">Transcription regulation</keyword>
<accession>A0A1D8ISI4</accession>
<dbReference type="GO" id="GO:0043565">
    <property type="term" value="F:sequence-specific DNA binding"/>
    <property type="evidence" value="ECO:0007669"/>
    <property type="project" value="InterPro"/>
</dbReference>
<dbReference type="Pfam" id="PF06445">
    <property type="entry name" value="GyrI-like"/>
    <property type="match status" value="1"/>
</dbReference>
<dbReference type="PROSITE" id="PS00041">
    <property type="entry name" value="HTH_ARAC_FAMILY_1"/>
    <property type="match status" value="1"/>
</dbReference>
<reference evidence="6" key="1">
    <citation type="submission" date="2016-09" db="EMBL/GenBank/DDBJ databases">
        <title>Acidihalobacter prosperus F5.</title>
        <authorList>
            <person name="Khaleque H.N."/>
            <person name="Ramsay J.P."/>
            <person name="Kaksonen A.H."/>
            <person name="Boxall N.J."/>
            <person name="Watkin E.L.J."/>
        </authorList>
    </citation>
    <scope>NUCLEOTIDE SEQUENCE [LARGE SCALE GENOMIC DNA]</scope>
    <source>
        <strain evidence="6">F5</strain>
    </source>
</reference>
<dbReference type="InterPro" id="IPR029442">
    <property type="entry name" value="GyrI-like"/>
</dbReference>
<dbReference type="InterPro" id="IPR009057">
    <property type="entry name" value="Homeodomain-like_sf"/>
</dbReference>
<evidence type="ECO:0000256" key="1">
    <source>
        <dbReference type="ARBA" id="ARBA00023015"/>
    </source>
</evidence>
<evidence type="ECO:0000259" key="4">
    <source>
        <dbReference type="PROSITE" id="PS01124"/>
    </source>
</evidence>
<keyword evidence="3" id="KW-0804">Transcription</keyword>
<dbReference type="PANTHER" id="PTHR40055:SF1">
    <property type="entry name" value="TRANSCRIPTIONAL REGULATOR YGIV-RELATED"/>
    <property type="match status" value="1"/>
</dbReference>
<evidence type="ECO:0000313" key="6">
    <source>
        <dbReference type="Proteomes" id="UP000095401"/>
    </source>
</evidence>
<evidence type="ECO:0000256" key="3">
    <source>
        <dbReference type="ARBA" id="ARBA00023163"/>
    </source>
</evidence>
<dbReference type="PROSITE" id="PS01124">
    <property type="entry name" value="HTH_ARAC_FAMILY_2"/>
    <property type="match status" value="1"/>
</dbReference>
<protein>
    <submittedName>
        <fullName evidence="5">AraC family transcriptional regulator</fullName>
    </submittedName>
</protein>
<dbReference type="InterPro" id="IPR011256">
    <property type="entry name" value="Reg_factor_effector_dom_sf"/>
</dbReference>
<dbReference type="SUPFAM" id="SSF46689">
    <property type="entry name" value="Homeodomain-like"/>
    <property type="match status" value="2"/>
</dbReference>
<name>A0A1D8ISI4_9GAMM</name>
<dbReference type="InterPro" id="IPR018062">
    <property type="entry name" value="HTH_AraC-typ_CS"/>
</dbReference>
<dbReference type="InterPro" id="IPR018060">
    <property type="entry name" value="HTH_AraC"/>
</dbReference>
<dbReference type="AlphaFoldDB" id="A0A1D8ISI4"/>
<evidence type="ECO:0000256" key="2">
    <source>
        <dbReference type="ARBA" id="ARBA00023125"/>
    </source>
</evidence>
<evidence type="ECO:0000313" key="5">
    <source>
        <dbReference type="EMBL" id="AOU99304.1"/>
    </source>
</evidence>
<dbReference type="SUPFAM" id="SSF55136">
    <property type="entry name" value="Probable bacterial effector-binding domain"/>
    <property type="match status" value="1"/>
</dbReference>
<dbReference type="Pfam" id="PF12833">
    <property type="entry name" value="HTH_18"/>
    <property type="match status" value="1"/>
</dbReference>
<dbReference type="Gene3D" id="3.20.80.10">
    <property type="entry name" value="Regulatory factor, effector binding domain"/>
    <property type="match status" value="1"/>
</dbReference>
<dbReference type="PANTHER" id="PTHR40055">
    <property type="entry name" value="TRANSCRIPTIONAL REGULATOR YGIV-RELATED"/>
    <property type="match status" value="1"/>
</dbReference>
<dbReference type="InterPro" id="IPR020449">
    <property type="entry name" value="Tscrpt_reg_AraC-type_HTH"/>
</dbReference>
<dbReference type="SMART" id="SM00342">
    <property type="entry name" value="HTH_ARAC"/>
    <property type="match status" value="1"/>
</dbReference>
<dbReference type="GO" id="GO:0003700">
    <property type="term" value="F:DNA-binding transcription factor activity"/>
    <property type="evidence" value="ECO:0007669"/>
    <property type="project" value="InterPro"/>
</dbReference>
<dbReference type="KEGG" id="aprs:BI364_16430"/>
<keyword evidence="6" id="KW-1185">Reference proteome</keyword>
<keyword evidence="2" id="KW-0238">DNA-binding</keyword>
<sequence length="289" mass="33381">MKGGQAEAYAQRFDRVFAYIDKHLADELSVERLSRVVNFSKFHFHRQFSQYVGISVVRYIRLMRLRRASYRLAFEDHSRIIDIAMEAGFENPESFSRAFKHAFGQTPSQFRKRPAWQPWHEHYRLPKRERKWIMDVKIVDFPHTRVAALEHRGAPDGVNDTAIQFIAWRKASGLSPVATSGTYGVAYDDPATTPSEAFRFDICGAVPETIPEDNPQGVVNKTIPGGRCAVVRHLGSHHRLGEAAYYLYRDWLPESGEVLRDFPLFFNYQNLIPETPEHELITDVYLPLK</sequence>
<dbReference type="InterPro" id="IPR010499">
    <property type="entry name" value="AraC_E-bd"/>
</dbReference>
<feature type="domain" description="HTH araC/xylS-type" evidence="4">
    <location>
        <begin position="14"/>
        <end position="113"/>
    </location>
</feature>
<proteinExistence type="predicted"/>
<dbReference type="Gene3D" id="1.10.10.60">
    <property type="entry name" value="Homeodomain-like"/>
    <property type="match status" value="2"/>
</dbReference>
<dbReference type="PRINTS" id="PR00032">
    <property type="entry name" value="HTHARAC"/>
</dbReference>
<dbReference type="SMART" id="SM00871">
    <property type="entry name" value="AraC_E_bind"/>
    <property type="match status" value="1"/>
</dbReference>
<organism evidence="5 6">
    <name type="scientific">Acidihalobacter yilgarnensis</name>
    <dbReference type="NCBI Taxonomy" id="2819280"/>
    <lineage>
        <taxon>Bacteria</taxon>
        <taxon>Pseudomonadati</taxon>
        <taxon>Pseudomonadota</taxon>
        <taxon>Gammaproteobacteria</taxon>
        <taxon>Chromatiales</taxon>
        <taxon>Ectothiorhodospiraceae</taxon>
        <taxon>Acidihalobacter</taxon>
    </lineage>
</organism>